<feature type="repeat" description="ANK" evidence="3">
    <location>
        <begin position="357"/>
        <end position="389"/>
    </location>
</feature>
<feature type="compositionally biased region" description="Polar residues" evidence="4">
    <location>
        <begin position="53"/>
        <end position="80"/>
    </location>
</feature>
<feature type="compositionally biased region" description="Polar residues" evidence="4">
    <location>
        <begin position="197"/>
        <end position="214"/>
    </location>
</feature>
<keyword evidence="6" id="KW-1185">Reference proteome</keyword>
<dbReference type="GeneID" id="43603198"/>
<keyword evidence="2 3" id="KW-0040">ANK repeat</keyword>
<feature type="repeat" description="ANK" evidence="3">
    <location>
        <begin position="250"/>
        <end position="282"/>
    </location>
</feature>
<evidence type="ECO:0000256" key="2">
    <source>
        <dbReference type="ARBA" id="ARBA00023043"/>
    </source>
</evidence>
<dbReference type="PRINTS" id="PR01415">
    <property type="entry name" value="ANKYRIN"/>
</dbReference>
<dbReference type="SMART" id="SM00248">
    <property type="entry name" value="ANK"/>
    <property type="match status" value="5"/>
</dbReference>
<dbReference type="PROSITE" id="PS50297">
    <property type="entry name" value="ANK_REP_REGION"/>
    <property type="match status" value="5"/>
</dbReference>
<dbReference type="PANTHER" id="PTHR24198:SF165">
    <property type="entry name" value="ANKYRIN REPEAT-CONTAINING PROTEIN-RELATED"/>
    <property type="match status" value="1"/>
</dbReference>
<protein>
    <submittedName>
        <fullName evidence="5">Uncharacterized protein</fullName>
    </submittedName>
</protein>
<dbReference type="Proteomes" id="UP000254866">
    <property type="component" value="Unassembled WGS sequence"/>
</dbReference>
<feature type="repeat" description="ANK" evidence="3">
    <location>
        <begin position="324"/>
        <end position="356"/>
    </location>
</feature>
<reference evidence="5 6" key="1">
    <citation type="journal article" date="2018" name="IMA Fungus">
        <title>IMA Genome-F 9: Draft genome sequence of Annulohypoxylon stygium, Aspergillus mulundensis, Berkeleyomyces basicola (syn. Thielaviopsis basicola), Ceratocystis smalleyi, two Cercospora beticola strains, Coleophoma cylindrospora, Fusarium fracticaudum, Phialophora cf. hyalina, and Morchella septimelata.</title>
        <authorList>
            <person name="Wingfield B.D."/>
            <person name="Bills G.F."/>
            <person name="Dong Y."/>
            <person name="Huang W."/>
            <person name="Nel W.J."/>
            <person name="Swalarsk-Parry B.S."/>
            <person name="Vaghefi N."/>
            <person name="Wilken P.M."/>
            <person name="An Z."/>
            <person name="de Beer Z.W."/>
            <person name="De Vos L."/>
            <person name="Chen L."/>
            <person name="Duong T.A."/>
            <person name="Gao Y."/>
            <person name="Hammerbacher A."/>
            <person name="Kikkert J.R."/>
            <person name="Li Y."/>
            <person name="Li H."/>
            <person name="Li K."/>
            <person name="Li Q."/>
            <person name="Liu X."/>
            <person name="Ma X."/>
            <person name="Naidoo K."/>
            <person name="Pethybridge S.J."/>
            <person name="Sun J."/>
            <person name="Steenkamp E.T."/>
            <person name="van der Nest M.A."/>
            <person name="van Wyk S."/>
            <person name="Wingfield M.J."/>
            <person name="Xiong C."/>
            <person name="Yue Q."/>
            <person name="Zhang X."/>
        </authorList>
    </citation>
    <scope>NUCLEOTIDE SEQUENCE [LARGE SCALE GENOMIC DNA]</scope>
    <source>
        <strain evidence="5 6">BP 5553</strain>
    </source>
</reference>
<feature type="region of interest" description="Disordered" evidence="4">
    <location>
        <begin position="1"/>
        <end position="96"/>
    </location>
</feature>
<keyword evidence="1" id="KW-0677">Repeat</keyword>
<dbReference type="PANTHER" id="PTHR24198">
    <property type="entry name" value="ANKYRIN REPEAT AND PROTEIN KINASE DOMAIN-CONTAINING PROTEIN"/>
    <property type="match status" value="1"/>
</dbReference>
<dbReference type="PROSITE" id="PS50088">
    <property type="entry name" value="ANK_REPEAT"/>
    <property type="match status" value="5"/>
</dbReference>
<dbReference type="Gene3D" id="1.25.40.20">
    <property type="entry name" value="Ankyrin repeat-containing domain"/>
    <property type="match status" value="3"/>
</dbReference>
<sequence>MATSFPNAPPSEKFPAFQDPAYNPGYTRDLRNPSSPESRGRTPRRWAEKNQGGEWNNYGQSPNLSNPPLDSRSSISSITHWQHPPRDAGGMPSPHNQLHSSAAVSPLYTEGYPIPPNPQDRRVASLSLSLFDPESASAPIPTSPHHSVAIMTDPLGQDGSISWDPLQLGPGNSTMEEQLGNFDKELWNPRGYMLPSEPSTVPSKTSTGPGTSASDFDGADSLQKAAYHGHAKVVELLLNSGADIRGKNSLGETAIHLAAKRGHQPVLTLLLEKCSHAQVQGMVQDADNNGQVPLHLAARNGHRTVVRMLLNANANANINACDLRGQTALHVASADGHVRVVQLLLERGININQRMNSGLTALHKAAEHGRDAVVRLLLECGADANAKSHEG</sequence>
<dbReference type="InterPro" id="IPR036770">
    <property type="entry name" value="Ankyrin_rpt-contain_sf"/>
</dbReference>
<gene>
    <name evidence="5" type="ORF">BP5553_10349</name>
</gene>
<dbReference type="Pfam" id="PF13637">
    <property type="entry name" value="Ank_4"/>
    <property type="match status" value="1"/>
</dbReference>
<evidence type="ECO:0000256" key="4">
    <source>
        <dbReference type="SAM" id="MobiDB-lite"/>
    </source>
</evidence>
<evidence type="ECO:0000256" key="3">
    <source>
        <dbReference type="PROSITE-ProRule" id="PRU00023"/>
    </source>
</evidence>
<organism evidence="5 6">
    <name type="scientific">Venustampulla echinocandica</name>
    <dbReference type="NCBI Taxonomy" id="2656787"/>
    <lineage>
        <taxon>Eukaryota</taxon>
        <taxon>Fungi</taxon>
        <taxon>Dikarya</taxon>
        <taxon>Ascomycota</taxon>
        <taxon>Pezizomycotina</taxon>
        <taxon>Leotiomycetes</taxon>
        <taxon>Helotiales</taxon>
        <taxon>Pleuroascaceae</taxon>
        <taxon>Venustampulla</taxon>
    </lineage>
</organism>
<dbReference type="STRING" id="2656787.A0A370TA10"/>
<dbReference type="Pfam" id="PF12796">
    <property type="entry name" value="Ank_2"/>
    <property type="match status" value="1"/>
</dbReference>
<comment type="caution">
    <text evidence="5">The sequence shown here is derived from an EMBL/GenBank/DDBJ whole genome shotgun (WGS) entry which is preliminary data.</text>
</comment>
<accession>A0A370TA10</accession>
<dbReference type="AlphaFoldDB" id="A0A370TA10"/>
<dbReference type="RefSeq" id="XP_031864996.1">
    <property type="nucleotide sequence ID" value="XM_032018972.1"/>
</dbReference>
<dbReference type="SUPFAM" id="SSF48403">
    <property type="entry name" value="Ankyrin repeat"/>
    <property type="match status" value="1"/>
</dbReference>
<name>A0A370TA10_9HELO</name>
<feature type="repeat" description="ANK" evidence="3">
    <location>
        <begin position="289"/>
        <end position="321"/>
    </location>
</feature>
<dbReference type="EMBL" id="NPIC01000015">
    <property type="protein sequence ID" value="RDL30471.1"/>
    <property type="molecule type" value="Genomic_DNA"/>
</dbReference>
<evidence type="ECO:0000313" key="5">
    <source>
        <dbReference type="EMBL" id="RDL30471.1"/>
    </source>
</evidence>
<feature type="repeat" description="ANK" evidence="3">
    <location>
        <begin position="217"/>
        <end position="249"/>
    </location>
</feature>
<evidence type="ECO:0000313" key="6">
    <source>
        <dbReference type="Proteomes" id="UP000254866"/>
    </source>
</evidence>
<feature type="region of interest" description="Disordered" evidence="4">
    <location>
        <begin position="194"/>
        <end position="217"/>
    </location>
</feature>
<dbReference type="InterPro" id="IPR002110">
    <property type="entry name" value="Ankyrin_rpt"/>
</dbReference>
<evidence type="ECO:0000256" key="1">
    <source>
        <dbReference type="ARBA" id="ARBA00022737"/>
    </source>
</evidence>
<dbReference type="OrthoDB" id="341259at2759"/>
<proteinExistence type="predicted"/>